<evidence type="ECO:0000313" key="34">
    <source>
        <dbReference type="EMBL" id="AIX13975.1"/>
    </source>
</evidence>
<dbReference type="EMBL" id="KM880971">
    <property type="protein sequence ID" value="AIX13988.1"/>
    <property type="molecule type" value="Genomic_DNA"/>
</dbReference>
<evidence type="ECO:0000313" key="49">
    <source>
        <dbReference type="EMBL" id="AIX13990.1"/>
    </source>
</evidence>
<evidence type="ECO:0000313" key="42">
    <source>
        <dbReference type="EMBL" id="AIX13983.1"/>
    </source>
</evidence>
<dbReference type="EMBL" id="KM880951">
    <property type="protein sequence ID" value="AIX13968.1"/>
    <property type="molecule type" value="Genomic_DNA"/>
</dbReference>
<evidence type="ECO:0000313" key="58">
    <source>
        <dbReference type="EMBL" id="AIX13999.1"/>
    </source>
</evidence>
<dbReference type="EMBL" id="KM880985">
    <property type="protein sequence ID" value="AIX14002.1"/>
    <property type="molecule type" value="Genomic_DNA"/>
</dbReference>
<dbReference type="EMBL" id="KM880929">
    <property type="protein sequence ID" value="AIX13946.1"/>
    <property type="molecule type" value="Genomic_DNA"/>
</dbReference>
<evidence type="ECO:0000313" key="29">
    <source>
        <dbReference type="EMBL" id="AIX13970.1"/>
    </source>
</evidence>
<dbReference type="EMBL" id="KM880946">
    <property type="protein sequence ID" value="AIX13963.1"/>
    <property type="molecule type" value="Genomic_DNA"/>
</dbReference>
<evidence type="ECO:0000313" key="17">
    <source>
        <dbReference type="EMBL" id="AIX13958.1"/>
    </source>
</evidence>
<evidence type="ECO:0000313" key="25">
    <source>
        <dbReference type="EMBL" id="AIX13966.1"/>
    </source>
</evidence>
<dbReference type="EMBL" id="KM880928">
    <property type="protein sequence ID" value="AIX13945.1"/>
    <property type="molecule type" value="Genomic_DNA"/>
</dbReference>
<evidence type="ECO:0000313" key="23">
    <source>
        <dbReference type="EMBL" id="AIX13964.1"/>
    </source>
</evidence>
<evidence type="ECO:0000313" key="26">
    <source>
        <dbReference type="EMBL" id="AIX13967.1"/>
    </source>
</evidence>
<dbReference type="EMBL" id="KM880941">
    <property type="protein sequence ID" value="AIX13958.1"/>
    <property type="molecule type" value="Genomic_DNA"/>
</dbReference>
<evidence type="ECO:0000313" key="6">
    <source>
        <dbReference type="EMBL" id="AIX13947.1"/>
    </source>
</evidence>
<evidence type="ECO:0000313" key="12">
    <source>
        <dbReference type="EMBL" id="AIX13953.1"/>
    </source>
</evidence>
<dbReference type="EMBL" id="KM880965">
    <property type="protein sequence ID" value="AIX13982.1"/>
    <property type="molecule type" value="Genomic_DNA"/>
</dbReference>
<dbReference type="EMBL" id="KM880961">
    <property type="protein sequence ID" value="AIX13978.1"/>
    <property type="molecule type" value="Genomic_DNA"/>
</dbReference>
<accession>A0A0A0YY17</accession>
<dbReference type="EMBL" id="KM880963">
    <property type="protein sequence ID" value="AIX13980.1"/>
    <property type="molecule type" value="Genomic_DNA"/>
</dbReference>
<dbReference type="EMBL" id="KM880955">
    <property type="protein sequence ID" value="AIX13972.1"/>
    <property type="molecule type" value="Genomic_DNA"/>
</dbReference>
<protein>
    <submittedName>
        <fullName evidence="25">Uncharacterized protein</fullName>
    </submittedName>
</protein>
<dbReference type="EMBL" id="KM880984">
    <property type="protein sequence ID" value="AIX14001.1"/>
    <property type="molecule type" value="Genomic_DNA"/>
</dbReference>
<organism evidence="25">
    <name type="scientific">Stegodyphus sarasinorum</name>
    <dbReference type="NCBI Taxonomy" id="1566146"/>
    <lineage>
        <taxon>Eukaryota</taxon>
        <taxon>Metazoa</taxon>
        <taxon>Ecdysozoa</taxon>
        <taxon>Arthropoda</taxon>
        <taxon>Chelicerata</taxon>
        <taxon>Arachnida</taxon>
        <taxon>Araneae</taxon>
        <taxon>Araneomorphae</taxon>
        <taxon>Entelegynae</taxon>
        <taxon>Eresoidea</taxon>
        <taxon>Eresidae</taxon>
        <taxon>Stegodyphus</taxon>
    </lineage>
</organism>
<evidence type="ECO:0000313" key="10">
    <source>
        <dbReference type="EMBL" id="AIX13951.1"/>
    </source>
</evidence>
<dbReference type="AlphaFoldDB" id="A0A0A0YY17"/>
<dbReference type="EMBL" id="KM880980">
    <property type="protein sequence ID" value="AIX13997.1"/>
    <property type="molecule type" value="Genomic_DNA"/>
</dbReference>
<dbReference type="EMBL" id="KM880977">
    <property type="protein sequence ID" value="AIX13994.1"/>
    <property type="molecule type" value="Genomic_DNA"/>
</dbReference>
<dbReference type="EMBL" id="KM880966">
    <property type="protein sequence ID" value="AIX13983.1"/>
    <property type="molecule type" value="Genomic_DNA"/>
</dbReference>
<sequence>LQNKKDVLSLGILQNILGTDSHGKFSCSKFSK</sequence>
<proteinExistence type="predicted"/>
<dbReference type="EMBL" id="KM880927">
    <property type="protein sequence ID" value="AIX13944.1"/>
    <property type="molecule type" value="Genomic_DNA"/>
</dbReference>
<evidence type="ECO:0000313" key="45">
    <source>
        <dbReference type="EMBL" id="AIX13986.1"/>
    </source>
</evidence>
<evidence type="ECO:0000313" key="28">
    <source>
        <dbReference type="EMBL" id="AIX13969.1"/>
    </source>
</evidence>
<evidence type="ECO:0000313" key="1">
    <source>
        <dbReference type="EMBL" id="AIX13942.1"/>
    </source>
</evidence>
<reference evidence="25" key="1">
    <citation type="journal article" date="2014" name="J. Evol. Biol.">
        <title>Low genetic diversity and strong but shallow population differentiation suggests genetic homogenization by metapopulation dynamics in a social spider.</title>
        <authorList>
            <person name="Settepani V."/>
            <person name="Bechsgaard J."/>
            <person name="Bilde T."/>
        </authorList>
    </citation>
    <scope>NUCLEOTIDE SEQUENCE</scope>
    <source>
        <strain evidence="5">Ssar207F_A10_1</strain>
        <strain evidence="6">Ssar207F_A11_1</strain>
        <strain evidence="7">Ssar207F_A13_1</strain>
        <strain evidence="8">Ssar207F_A15_1</strain>
        <strain evidence="9">Ssar207F_A17_1</strain>
        <strain evidence="10">Ssar207F_A19_1</strain>
        <strain evidence="1">Ssar207F_A1_8</strain>
        <strain evidence="2">Ssar207F_A2_6</strain>
        <strain evidence="3">Ssar207F_A5_7</strain>
        <strain evidence="4">Ssar207F_A7_2</strain>
        <strain evidence="14">Ssar207F_B10_1</strain>
        <strain evidence="15">Ssar207F_B11_3</strain>
        <strain evidence="16">Ssar207F_B14_4</strain>
        <strain evidence="17">Ssar207F_B15_1</strain>
        <strain evidence="18">Ssar207F_B17_1</strain>
        <strain evidence="19">Ssar207F_B18_1</strain>
        <strain evidence="20">Ssar207F_B24_5</strain>
        <strain evidence="11">Ssar207F_B2_6</strain>
        <strain evidence="12">Ssar207F_B3_3</strain>
        <strain evidence="13">Ssar207F_B4_6</strain>
        <strain evidence="24">Ssar207F_C10_6</strain>
        <strain evidence="25">Ssar207F_C11_2</strain>
        <strain evidence="26">Ssar207F_C12_7</strain>
        <strain evidence="27">Ssar207F_C13_2</strain>
        <strain evidence="28">Ssar207F_C16_1</strain>
        <strain evidence="29">Ssar207F_C17_1</strain>
        <strain evidence="21">Ssar207F_C1_6</strain>
        <strain evidence="30">Ssar207F_C22_8</strain>
        <strain evidence="22">Ssar207F_C7_6</strain>
        <strain evidence="23">Ssar207F_C9_2</strain>
        <strain evidence="38">Ssar207F_D10_7</strain>
        <strain evidence="39">Ssar207F_D11_5</strain>
        <strain evidence="40">Ssar207F_D12_4</strain>
        <strain evidence="31">Ssar207F_D1_6</strain>
        <strain evidence="32">Ssar207F_D2_6</strain>
        <strain evidence="33">Ssar207F_D4_6</strain>
        <strain evidence="34">Ssar207F_D5_6</strain>
        <strain evidence="35">Ssar207F_D6_7</strain>
        <strain evidence="36">Ssar207F_D7_5</strain>
        <strain evidence="37">Ssar207F_D9_2</strain>
        <strain evidence="48">Ssar207F_E11_2</strain>
        <strain evidence="41">Ssar207F_E13_5</strain>
        <strain evidence="49">Ssar207F_E15_4</strain>
        <strain evidence="50">Ssar207F_E16_10</strain>
        <strain evidence="42">Ssar207F_E1_7</strain>
        <strain evidence="43">Ssar207F_E2_6</strain>
        <strain evidence="44">Ssar207F_E3_12</strain>
        <strain evidence="45">Ssar207F_E4_10</strain>
        <strain evidence="46">Ssar207F_E6_12</strain>
        <strain evidence="47">Ssar207F_E7_8</strain>
        <strain evidence="60">Ssar207F_F2</strain>
        <strain evidence="51">Ssar207F_G17</strain>
        <strain evidence="52">Ssar207F_G22</strain>
        <strain evidence="53">Ssar207F_G35</strain>
        <strain evidence="54">Ssar207F_G36</strain>
        <strain evidence="55">Ssar207F_G37</strain>
        <strain evidence="56">Ssar207F_G38</strain>
        <strain evidence="57">Ssar207F_G39</strain>
        <strain evidence="58">Ssar207F_G40</strain>
        <strain evidence="59">Ssar207F_G41</strain>
        <strain evidence="61">Ssar207F_H8</strain>
    </source>
</reference>
<evidence type="ECO:0000313" key="13">
    <source>
        <dbReference type="EMBL" id="AIX13954.1"/>
    </source>
</evidence>
<evidence type="ECO:0000313" key="39">
    <source>
        <dbReference type="EMBL" id="AIX13980.1"/>
    </source>
</evidence>
<dbReference type="EMBL" id="KM880943">
    <property type="protein sequence ID" value="AIX13960.1"/>
    <property type="molecule type" value="Genomic_DNA"/>
</dbReference>
<evidence type="ECO:0000313" key="18">
    <source>
        <dbReference type="EMBL" id="AIX13959.1"/>
    </source>
</evidence>
<dbReference type="EMBL" id="KM880959">
    <property type="protein sequence ID" value="AIX13976.1"/>
    <property type="molecule type" value="Genomic_DNA"/>
</dbReference>
<dbReference type="EMBL" id="KM880953">
    <property type="protein sequence ID" value="AIX13970.1"/>
    <property type="molecule type" value="Genomic_DNA"/>
</dbReference>
<dbReference type="EMBL" id="KM880942">
    <property type="protein sequence ID" value="AIX13959.1"/>
    <property type="molecule type" value="Genomic_DNA"/>
</dbReference>
<dbReference type="EMBL" id="KM880930">
    <property type="protein sequence ID" value="AIX13947.1"/>
    <property type="molecule type" value="Genomic_DNA"/>
</dbReference>
<feature type="non-terminal residue" evidence="25">
    <location>
        <position position="1"/>
    </location>
</feature>
<evidence type="ECO:0000313" key="37">
    <source>
        <dbReference type="EMBL" id="AIX13978.1"/>
    </source>
</evidence>
<dbReference type="EMBL" id="KM880964">
    <property type="protein sequence ID" value="AIX13981.1"/>
    <property type="molecule type" value="Genomic_DNA"/>
</dbReference>
<evidence type="ECO:0000313" key="46">
    <source>
        <dbReference type="EMBL" id="AIX13987.1"/>
    </source>
</evidence>
<dbReference type="EMBL" id="KM880982">
    <property type="protein sequence ID" value="AIX13999.1"/>
    <property type="molecule type" value="Genomic_DNA"/>
</dbReference>
<dbReference type="EMBL" id="KM880958">
    <property type="protein sequence ID" value="AIX13975.1"/>
    <property type="molecule type" value="Genomic_DNA"/>
</dbReference>
<dbReference type="EMBL" id="KM880950">
    <property type="protein sequence ID" value="AIX13967.1"/>
    <property type="molecule type" value="Genomic_DNA"/>
</dbReference>
<dbReference type="EMBL" id="KM880944">
    <property type="protein sequence ID" value="AIX13961.1"/>
    <property type="molecule type" value="Genomic_DNA"/>
</dbReference>
<evidence type="ECO:0000313" key="38">
    <source>
        <dbReference type="EMBL" id="AIX13979.1"/>
    </source>
</evidence>
<dbReference type="EMBL" id="KM880932">
    <property type="protein sequence ID" value="AIX13949.1"/>
    <property type="molecule type" value="Genomic_DNA"/>
</dbReference>
<evidence type="ECO:0000313" key="15">
    <source>
        <dbReference type="EMBL" id="AIX13956.1"/>
    </source>
</evidence>
<evidence type="ECO:0000313" key="36">
    <source>
        <dbReference type="EMBL" id="AIX13977.1"/>
    </source>
</evidence>
<dbReference type="EMBL" id="KM880935">
    <property type="protein sequence ID" value="AIX13952.1"/>
    <property type="molecule type" value="Genomic_DNA"/>
</dbReference>
<dbReference type="EMBL" id="KM880973">
    <property type="protein sequence ID" value="AIX13990.1"/>
    <property type="molecule type" value="Genomic_DNA"/>
</dbReference>
<dbReference type="EMBL" id="KM880939">
    <property type="protein sequence ID" value="AIX13956.1"/>
    <property type="molecule type" value="Genomic_DNA"/>
</dbReference>
<evidence type="ECO:0000313" key="2">
    <source>
        <dbReference type="EMBL" id="AIX13943.1"/>
    </source>
</evidence>
<dbReference type="EMBL" id="KM880956">
    <property type="protein sequence ID" value="AIX13973.1"/>
    <property type="molecule type" value="Genomic_DNA"/>
</dbReference>
<evidence type="ECO:0000313" key="19">
    <source>
        <dbReference type="EMBL" id="AIX13960.1"/>
    </source>
</evidence>
<dbReference type="EMBL" id="KM880940">
    <property type="protein sequence ID" value="AIX13957.1"/>
    <property type="molecule type" value="Genomic_DNA"/>
</dbReference>
<evidence type="ECO:0000313" key="14">
    <source>
        <dbReference type="EMBL" id="AIX13955.1"/>
    </source>
</evidence>
<evidence type="ECO:0000313" key="27">
    <source>
        <dbReference type="EMBL" id="AIX13968.1"/>
    </source>
</evidence>
<evidence type="ECO:0000313" key="52">
    <source>
        <dbReference type="EMBL" id="AIX13993.1"/>
    </source>
</evidence>
<dbReference type="EMBL" id="KM880949">
    <property type="protein sequence ID" value="AIX13966.1"/>
    <property type="molecule type" value="Genomic_DNA"/>
</dbReference>
<dbReference type="EMBL" id="KM880948">
    <property type="protein sequence ID" value="AIX13965.1"/>
    <property type="molecule type" value="Genomic_DNA"/>
</dbReference>
<dbReference type="EMBL" id="KM880972">
    <property type="protein sequence ID" value="AIX13989.1"/>
    <property type="molecule type" value="Genomic_DNA"/>
</dbReference>
<evidence type="ECO:0000313" key="43">
    <source>
        <dbReference type="EMBL" id="AIX13984.1"/>
    </source>
</evidence>
<dbReference type="EMBL" id="KM880968">
    <property type="protein sequence ID" value="AIX13985.1"/>
    <property type="molecule type" value="Genomic_DNA"/>
</dbReference>
<dbReference type="EMBL" id="KM880926">
    <property type="protein sequence ID" value="AIX13943.1"/>
    <property type="molecule type" value="Genomic_DNA"/>
</dbReference>
<dbReference type="EMBL" id="KM880969">
    <property type="protein sequence ID" value="AIX13986.1"/>
    <property type="molecule type" value="Genomic_DNA"/>
</dbReference>
<dbReference type="EMBL" id="KM880962">
    <property type="protein sequence ID" value="AIX13979.1"/>
    <property type="molecule type" value="Genomic_DNA"/>
</dbReference>
<evidence type="ECO:0000313" key="51">
    <source>
        <dbReference type="EMBL" id="AIX13992.1"/>
    </source>
</evidence>
<evidence type="ECO:0000313" key="59">
    <source>
        <dbReference type="EMBL" id="AIX14000.1"/>
    </source>
</evidence>
<feature type="non-terminal residue" evidence="25">
    <location>
        <position position="32"/>
    </location>
</feature>
<dbReference type="EMBL" id="KM880933">
    <property type="protein sequence ID" value="AIX13950.1"/>
    <property type="molecule type" value="Genomic_DNA"/>
</dbReference>
<evidence type="ECO:0000313" key="61">
    <source>
        <dbReference type="EMBL" id="AIX14002.1"/>
    </source>
</evidence>
<evidence type="ECO:0000313" key="20">
    <source>
        <dbReference type="EMBL" id="AIX13961.1"/>
    </source>
</evidence>
<evidence type="ECO:0000313" key="35">
    <source>
        <dbReference type="EMBL" id="AIX13976.1"/>
    </source>
</evidence>
<dbReference type="EMBL" id="KM880954">
    <property type="protein sequence ID" value="AIX13971.1"/>
    <property type="molecule type" value="Genomic_DNA"/>
</dbReference>
<dbReference type="EMBL" id="KM880976">
    <property type="protein sequence ID" value="AIX13993.1"/>
    <property type="molecule type" value="Genomic_DNA"/>
</dbReference>
<dbReference type="EMBL" id="KM880937">
    <property type="protein sequence ID" value="AIX13954.1"/>
    <property type="molecule type" value="Genomic_DNA"/>
</dbReference>
<name>A0A0A0YY17_9ARAC</name>
<evidence type="ECO:0000313" key="32">
    <source>
        <dbReference type="EMBL" id="AIX13973.1"/>
    </source>
</evidence>
<evidence type="ECO:0000313" key="21">
    <source>
        <dbReference type="EMBL" id="AIX13962.1"/>
    </source>
</evidence>
<evidence type="ECO:0000313" key="4">
    <source>
        <dbReference type="EMBL" id="AIX13945.1"/>
    </source>
</evidence>
<evidence type="ECO:0000313" key="7">
    <source>
        <dbReference type="EMBL" id="AIX13948.1"/>
    </source>
</evidence>
<evidence type="ECO:0000313" key="9">
    <source>
        <dbReference type="EMBL" id="AIX13950.1"/>
    </source>
</evidence>
<evidence type="ECO:0000313" key="56">
    <source>
        <dbReference type="EMBL" id="AIX13997.1"/>
    </source>
</evidence>
<evidence type="ECO:0000313" key="22">
    <source>
        <dbReference type="EMBL" id="AIX13963.1"/>
    </source>
</evidence>
<dbReference type="EMBL" id="KM880974">
    <property type="protein sequence ID" value="AIX13991.1"/>
    <property type="molecule type" value="Genomic_DNA"/>
</dbReference>
<dbReference type="EMBL" id="KM880952">
    <property type="protein sequence ID" value="AIX13969.1"/>
    <property type="molecule type" value="Genomic_DNA"/>
</dbReference>
<evidence type="ECO:0000313" key="11">
    <source>
        <dbReference type="EMBL" id="AIX13952.1"/>
    </source>
</evidence>
<evidence type="ECO:0000313" key="5">
    <source>
        <dbReference type="EMBL" id="AIX13946.1"/>
    </source>
</evidence>
<evidence type="ECO:0000313" key="53">
    <source>
        <dbReference type="EMBL" id="AIX13994.1"/>
    </source>
</evidence>
<evidence type="ECO:0000313" key="16">
    <source>
        <dbReference type="EMBL" id="AIX13957.1"/>
    </source>
</evidence>
<dbReference type="EMBL" id="KM880938">
    <property type="protein sequence ID" value="AIX13955.1"/>
    <property type="molecule type" value="Genomic_DNA"/>
</dbReference>
<dbReference type="EMBL" id="KM880960">
    <property type="protein sequence ID" value="AIX13977.1"/>
    <property type="molecule type" value="Genomic_DNA"/>
</dbReference>
<dbReference type="EMBL" id="KM880967">
    <property type="protein sequence ID" value="AIX13984.1"/>
    <property type="molecule type" value="Genomic_DNA"/>
</dbReference>
<evidence type="ECO:0000313" key="30">
    <source>
        <dbReference type="EMBL" id="AIX13971.1"/>
    </source>
</evidence>
<evidence type="ECO:0000313" key="55">
    <source>
        <dbReference type="EMBL" id="AIX13996.1"/>
    </source>
</evidence>
<dbReference type="EMBL" id="KM880936">
    <property type="protein sequence ID" value="AIX13953.1"/>
    <property type="molecule type" value="Genomic_DNA"/>
</dbReference>
<dbReference type="EMBL" id="KM880957">
    <property type="protein sequence ID" value="AIX13974.1"/>
    <property type="molecule type" value="Genomic_DNA"/>
</dbReference>
<evidence type="ECO:0000313" key="57">
    <source>
        <dbReference type="EMBL" id="AIX13998.1"/>
    </source>
</evidence>
<evidence type="ECO:0000313" key="24">
    <source>
        <dbReference type="EMBL" id="AIX13965.1"/>
    </source>
</evidence>
<evidence type="ECO:0000313" key="47">
    <source>
        <dbReference type="EMBL" id="AIX13988.1"/>
    </source>
</evidence>
<dbReference type="EMBL" id="KM880975">
    <property type="protein sequence ID" value="AIX13992.1"/>
    <property type="molecule type" value="Genomic_DNA"/>
</dbReference>
<evidence type="ECO:0000313" key="41">
    <source>
        <dbReference type="EMBL" id="AIX13982.1"/>
    </source>
</evidence>
<dbReference type="EMBL" id="KM880934">
    <property type="protein sequence ID" value="AIX13951.1"/>
    <property type="molecule type" value="Genomic_DNA"/>
</dbReference>
<evidence type="ECO:0000313" key="8">
    <source>
        <dbReference type="EMBL" id="AIX13949.1"/>
    </source>
</evidence>
<dbReference type="EMBL" id="KM880981">
    <property type="protein sequence ID" value="AIX13998.1"/>
    <property type="molecule type" value="Genomic_DNA"/>
</dbReference>
<evidence type="ECO:0000313" key="31">
    <source>
        <dbReference type="EMBL" id="AIX13972.1"/>
    </source>
</evidence>
<evidence type="ECO:0000313" key="60">
    <source>
        <dbReference type="EMBL" id="AIX14001.1"/>
    </source>
</evidence>
<evidence type="ECO:0000313" key="44">
    <source>
        <dbReference type="EMBL" id="AIX13985.1"/>
    </source>
</evidence>
<evidence type="ECO:0000313" key="50">
    <source>
        <dbReference type="EMBL" id="AIX13991.1"/>
    </source>
</evidence>
<dbReference type="EMBL" id="KM880945">
    <property type="protein sequence ID" value="AIX13962.1"/>
    <property type="molecule type" value="Genomic_DNA"/>
</dbReference>
<evidence type="ECO:0000313" key="48">
    <source>
        <dbReference type="EMBL" id="AIX13989.1"/>
    </source>
</evidence>
<dbReference type="EMBL" id="KM880947">
    <property type="protein sequence ID" value="AIX13964.1"/>
    <property type="molecule type" value="Genomic_DNA"/>
</dbReference>
<evidence type="ECO:0000313" key="33">
    <source>
        <dbReference type="EMBL" id="AIX13974.1"/>
    </source>
</evidence>
<dbReference type="EMBL" id="KM880970">
    <property type="protein sequence ID" value="AIX13987.1"/>
    <property type="molecule type" value="Genomic_DNA"/>
</dbReference>
<dbReference type="EMBL" id="KM880979">
    <property type="protein sequence ID" value="AIX13996.1"/>
    <property type="molecule type" value="Genomic_DNA"/>
</dbReference>
<evidence type="ECO:0000313" key="54">
    <source>
        <dbReference type="EMBL" id="AIX13995.1"/>
    </source>
</evidence>
<dbReference type="EMBL" id="KM880983">
    <property type="protein sequence ID" value="AIX14000.1"/>
    <property type="molecule type" value="Genomic_DNA"/>
</dbReference>
<dbReference type="EMBL" id="KM880931">
    <property type="protein sequence ID" value="AIX13948.1"/>
    <property type="molecule type" value="Genomic_DNA"/>
</dbReference>
<evidence type="ECO:0000313" key="40">
    <source>
        <dbReference type="EMBL" id="AIX13981.1"/>
    </source>
</evidence>
<dbReference type="EMBL" id="KM880978">
    <property type="protein sequence ID" value="AIX13995.1"/>
    <property type="molecule type" value="Genomic_DNA"/>
</dbReference>
<evidence type="ECO:0000313" key="3">
    <source>
        <dbReference type="EMBL" id="AIX13944.1"/>
    </source>
</evidence>
<dbReference type="EMBL" id="KM880925">
    <property type="protein sequence ID" value="AIX13942.1"/>
    <property type="molecule type" value="Genomic_DNA"/>
</dbReference>